<name>A0AAN1CUI8_VIBNA</name>
<dbReference type="Proteomes" id="UP000092741">
    <property type="component" value="Chromosome 1"/>
</dbReference>
<dbReference type="SUPFAM" id="SSF53448">
    <property type="entry name" value="Nucleotide-diphospho-sugar transferases"/>
    <property type="match status" value="1"/>
</dbReference>
<accession>A0AAN1CUI8</accession>
<dbReference type="Gene3D" id="3.90.550.10">
    <property type="entry name" value="Spore Coat Polysaccharide Biosynthesis Protein SpsA, Chain A"/>
    <property type="match status" value="1"/>
</dbReference>
<dbReference type="AlphaFoldDB" id="A0AAN1CUI8"/>
<organism evidence="5 6">
    <name type="scientific">Vibrio natriegens NBRC 15636 = ATCC 14048 = DSM 759</name>
    <dbReference type="NCBI Taxonomy" id="1219067"/>
    <lineage>
        <taxon>Bacteria</taxon>
        <taxon>Pseudomonadati</taxon>
        <taxon>Pseudomonadota</taxon>
        <taxon>Gammaproteobacteria</taxon>
        <taxon>Vibrionales</taxon>
        <taxon>Vibrionaceae</taxon>
        <taxon>Vibrio</taxon>
    </lineage>
</organism>
<feature type="domain" description="Glycosyltransferase 2-like" evidence="4">
    <location>
        <begin position="53"/>
        <end position="176"/>
    </location>
</feature>
<proteinExistence type="inferred from homology"/>
<evidence type="ECO:0000313" key="6">
    <source>
        <dbReference type="Proteomes" id="UP000092741"/>
    </source>
</evidence>
<reference evidence="5 6" key="1">
    <citation type="submission" date="2016-07" db="EMBL/GenBank/DDBJ databases">
        <title>Developing Vibrio natriegens as a novel, fast-growing host for biotechnology.</title>
        <authorList>
            <person name="Weinstock M.T."/>
            <person name="Hesek E.D."/>
            <person name="Wilson C.M."/>
            <person name="Gibson D.G."/>
        </authorList>
    </citation>
    <scope>NUCLEOTIDE SEQUENCE [LARGE SCALE GENOMIC DNA]</scope>
    <source>
        <strain evidence="5 6">ATCC 14048</strain>
    </source>
</reference>
<dbReference type="PANTHER" id="PTHR43179">
    <property type="entry name" value="RHAMNOSYLTRANSFERASE WBBL"/>
    <property type="match status" value="1"/>
</dbReference>
<sequence length="302" mass="34578">MITSISRQDICAVIVLYRPSPSALEHAKRLSTRLPVIAIDNTEAGHQLSHTSFDFCHRYLANNQNLGIATALNIGIKLAKRQDKHWCLLLDQDSIIDDDFLDAINTYPSDSTNIAALTPIYYAQNLDKYGDLIQVRSCSIHRIKLDDESTQKKAPFIPVSYAITSGSLVNLSIMDKVGLHDEDLFIDFVDIEWGLRANNKGYQVLANTNAILIQQLGDKPIMLMNRRIVNHSATRHYYYFRNVMLMLRKPHVPRVWKIYEFAKLPARFLLYSLFAHPRTKQCRSMLKGIWHGINNKKGIKPQ</sequence>
<dbReference type="InterPro" id="IPR001173">
    <property type="entry name" value="Glyco_trans_2-like"/>
</dbReference>
<evidence type="ECO:0000259" key="4">
    <source>
        <dbReference type="Pfam" id="PF00535"/>
    </source>
</evidence>
<dbReference type="Pfam" id="PF00535">
    <property type="entry name" value="Glycos_transf_2"/>
    <property type="match status" value="1"/>
</dbReference>
<evidence type="ECO:0000256" key="3">
    <source>
        <dbReference type="ARBA" id="ARBA00022679"/>
    </source>
</evidence>
<dbReference type="EMBL" id="CP016345">
    <property type="protein sequence ID" value="ANQ11437.1"/>
    <property type="molecule type" value="Genomic_DNA"/>
</dbReference>
<evidence type="ECO:0000256" key="1">
    <source>
        <dbReference type="ARBA" id="ARBA00006739"/>
    </source>
</evidence>
<dbReference type="GeneID" id="70913580"/>
<dbReference type="RefSeq" id="WP_020335759.1">
    <property type="nucleotide sequence ID" value="NZ_ATFJ01000038.1"/>
</dbReference>
<dbReference type="KEGG" id="vna:PN96_12225"/>
<keyword evidence="3" id="KW-0808">Transferase</keyword>
<dbReference type="CDD" id="cd02526">
    <property type="entry name" value="GT2_RfbF_like"/>
    <property type="match status" value="1"/>
</dbReference>
<keyword evidence="2" id="KW-0328">Glycosyltransferase</keyword>
<comment type="similarity">
    <text evidence="1">Belongs to the glycosyltransferase 2 family.</text>
</comment>
<dbReference type="PANTHER" id="PTHR43179:SF12">
    <property type="entry name" value="GALACTOFURANOSYLTRANSFERASE GLFT2"/>
    <property type="match status" value="1"/>
</dbReference>
<gene>
    <name evidence="5" type="ORF">BA890_01105</name>
</gene>
<evidence type="ECO:0000256" key="2">
    <source>
        <dbReference type="ARBA" id="ARBA00022676"/>
    </source>
</evidence>
<evidence type="ECO:0000313" key="5">
    <source>
        <dbReference type="EMBL" id="ANQ11437.1"/>
    </source>
</evidence>
<keyword evidence="6" id="KW-1185">Reference proteome</keyword>
<dbReference type="GO" id="GO:0016757">
    <property type="term" value="F:glycosyltransferase activity"/>
    <property type="evidence" value="ECO:0007669"/>
    <property type="project" value="UniProtKB-KW"/>
</dbReference>
<protein>
    <recommendedName>
        <fullName evidence="4">Glycosyltransferase 2-like domain-containing protein</fullName>
    </recommendedName>
</protein>
<dbReference type="InterPro" id="IPR029044">
    <property type="entry name" value="Nucleotide-diphossugar_trans"/>
</dbReference>